<sequence length="222" mass="24449">MKPVFIATMFLLTTQAFATEPYTCRNGAFPSYPEIHYGEVMVSADQRAAVFPDWEGCPDTASCSQKDALKKGDKVLIAHTSDRWSCVWYSGKHSEVVGWIASQNIRALPERDPAMKNWLGNWKSTGGAARIVIRASKDGQLIIRGNARWVGGLGPTGERIIHSGDLEGKAVPAGNQLRIGDPETPYTCVATLRLLHDQLVVSDNSLCGGVNVRFDEVYRKQR</sequence>
<dbReference type="RefSeq" id="WP_189356186.1">
    <property type="nucleotide sequence ID" value="NZ_BMYU01000002.1"/>
</dbReference>
<dbReference type="Proteomes" id="UP000653343">
    <property type="component" value="Unassembled WGS sequence"/>
</dbReference>
<feature type="signal peptide" evidence="1">
    <location>
        <begin position="1"/>
        <end position="18"/>
    </location>
</feature>
<evidence type="ECO:0000313" key="3">
    <source>
        <dbReference type="Proteomes" id="UP000653343"/>
    </source>
</evidence>
<feature type="chain" id="PRO_5046536549" description="SH3 domain-containing protein" evidence="1">
    <location>
        <begin position="19"/>
        <end position="222"/>
    </location>
</feature>
<evidence type="ECO:0000313" key="2">
    <source>
        <dbReference type="EMBL" id="GGX36313.1"/>
    </source>
</evidence>
<dbReference type="EMBL" id="BMYU01000002">
    <property type="protein sequence ID" value="GGX36313.1"/>
    <property type="molecule type" value="Genomic_DNA"/>
</dbReference>
<evidence type="ECO:0008006" key="4">
    <source>
        <dbReference type="Google" id="ProtNLM"/>
    </source>
</evidence>
<organism evidence="2 3">
    <name type="scientific">Undibacterium squillarum</name>
    <dbReference type="NCBI Taxonomy" id="1131567"/>
    <lineage>
        <taxon>Bacteria</taxon>
        <taxon>Pseudomonadati</taxon>
        <taxon>Pseudomonadota</taxon>
        <taxon>Betaproteobacteria</taxon>
        <taxon>Burkholderiales</taxon>
        <taxon>Oxalobacteraceae</taxon>
        <taxon>Undibacterium</taxon>
    </lineage>
</organism>
<gene>
    <name evidence="2" type="ORF">GCM10010946_12500</name>
</gene>
<comment type="caution">
    <text evidence="2">The sequence shown here is derived from an EMBL/GenBank/DDBJ whole genome shotgun (WGS) entry which is preliminary data.</text>
</comment>
<evidence type="ECO:0000256" key="1">
    <source>
        <dbReference type="SAM" id="SignalP"/>
    </source>
</evidence>
<accession>A0ABQ2XWJ7</accession>
<keyword evidence="3" id="KW-1185">Reference proteome</keyword>
<protein>
    <recommendedName>
        <fullName evidence="4">SH3 domain-containing protein</fullName>
    </recommendedName>
</protein>
<proteinExistence type="predicted"/>
<name>A0ABQ2XWJ7_9BURK</name>
<reference evidence="3" key="1">
    <citation type="journal article" date="2019" name="Int. J. Syst. Evol. Microbiol.">
        <title>The Global Catalogue of Microorganisms (GCM) 10K type strain sequencing project: providing services to taxonomists for standard genome sequencing and annotation.</title>
        <authorList>
            <consortium name="The Broad Institute Genomics Platform"/>
            <consortium name="The Broad Institute Genome Sequencing Center for Infectious Disease"/>
            <person name="Wu L."/>
            <person name="Ma J."/>
        </authorList>
    </citation>
    <scope>NUCLEOTIDE SEQUENCE [LARGE SCALE GENOMIC DNA]</scope>
    <source>
        <strain evidence="3">KCTC 23917</strain>
    </source>
</reference>
<keyword evidence="1" id="KW-0732">Signal</keyword>